<proteinExistence type="predicted"/>
<name>A0ABS8MDQ5_9FLAO</name>
<reference evidence="1" key="1">
    <citation type="submission" date="2021-11" db="EMBL/GenBank/DDBJ databases">
        <title>Description of novel Flavobacterium species.</title>
        <authorList>
            <person name="Saticioglu I.B."/>
            <person name="Ay H."/>
            <person name="Altun S."/>
            <person name="Duman M."/>
        </authorList>
    </citation>
    <scope>NUCLEOTIDE SEQUENCE</scope>
    <source>
        <strain evidence="1">F-30</strain>
    </source>
</reference>
<dbReference type="EMBL" id="JAJJMM010000001">
    <property type="protein sequence ID" value="MCC9062870.1"/>
    <property type="molecule type" value="Genomic_DNA"/>
</dbReference>
<gene>
    <name evidence="1" type="ORF">LNP81_07670</name>
</gene>
<accession>A0ABS8MDQ5</accession>
<dbReference type="Proteomes" id="UP001430679">
    <property type="component" value="Unassembled WGS sequence"/>
</dbReference>
<evidence type="ECO:0000313" key="1">
    <source>
        <dbReference type="EMBL" id="MCC9062870.1"/>
    </source>
</evidence>
<sequence>MGIKAEKIKVIKLIMECNNPIIIRKVREILEKGLNKKSSTPNKIKKDIK</sequence>
<organism evidence="1 2">
    <name type="scientific">Flavobacterium piscisymbiosum</name>
    <dbReference type="NCBI Taxonomy" id="2893753"/>
    <lineage>
        <taxon>Bacteria</taxon>
        <taxon>Pseudomonadati</taxon>
        <taxon>Bacteroidota</taxon>
        <taxon>Flavobacteriia</taxon>
        <taxon>Flavobacteriales</taxon>
        <taxon>Flavobacteriaceae</taxon>
        <taxon>Flavobacterium</taxon>
    </lineage>
</organism>
<dbReference type="RefSeq" id="WP_230034736.1">
    <property type="nucleotide sequence ID" value="NZ_JAJJMM010000001.1"/>
</dbReference>
<evidence type="ECO:0000313" key="2">
    <source>
        <dbReference type="Proteomes" id="UP001430679"/>
    </source>
</evidence>
<comment type="caution">
    <text evidence="1">The sequence shown here is derived from an EMBL/GenBank/DDBJ whole genome shotgun (WGS) entry which is preliminary data.</text>
</comment>
<keyword evidence="2" id="KW-1185">Reference proteome</keyword>
<protein>
    <submittedName>
        <fullName evidence="1">Uncharacterized protein</fullName>
    </submittedName>
</protein>